<dbReference type="Proteomes" id="UP001148662">
    <property type="component" value="Unassembled WGS sequence"/>
</dbReference>
<organism evidence="1 2">
    <name type="scientific">Phlebia brevispora</name>
    <dbReference type="NCBI Taxonomy" id="194682"/>
    <lineage>
        <taxon>Eukaryota</taxon>
        <taxon>Fungi</taxon>
        <taxon>Dikarya</taxon>
        <taxon>Basidiomycota</taxon>
        <taxon>Agaricomycotina</taxon>
        <taxon>Agaricomycetes</taxon>
        <taxon>Polyporales</taxon>
        <taxon>Meruliaceae</taxon>
        <taxon>Phlebia</taxon>
    </lineage>
</organism>
<protein>
    <submittedName>
        <fullName evidence="1">Uncharacterized protein</fullName>
    </submittedName>
</protein>
<proteinExistence type="predicted"/>
<dbReference type="EMBL" id="JANHOG010000804">
    <property type="protein sequence ID" value="KAJ3551410.1"/>
    <property type="molecule type" value="Genomic_DNA"/>
</dbReference>
<sequence length="355" mass="38410">MDDDFAFGASVWGASDHISLAPPSVSAPQISPAPSSSQDGFDDFDQFGTPAETIAASGDENDDDFGDFGDFGETVEVEGDAFEPQAFDTAEALTPRPTTGWEALHLDPTTSRQSLQSQIGNILGPLWSSDDPSHFTDESIRQAEGLNQTLVTPESRQLFDLLLPATQPTFKPVNWTRSRIRRQHLITLGIPVNLDEVLPRAGTKLPTLEIHTRPTSAPPGPYTAPVPVRSLASSRAGTPRSGTPQPGMKSTALATAQLRLGPKPELDETKLSELLNLDTDNLLLLPTTTLDKHLADLKDQTAKTSALLTYLLQMRDALQQDSETYNKLIGELVGEAQKIKTGKRTTNLRRGSAMS</sequence>
<name>A0ACC1T283_9APHY</name>
<reference evidence="1" key="1">
    <citation type="submission" date="2022-07" db="EMBL/GenBank/DDBJ databases">
        <title>Genome Sequence of Phlebia brevispora.</title>
        <authorList>
            <person name="Buettner E."/>
        </authorList>
    </citation>
    <scope>NUCLEOTIDE SEQUENCE</scope>
    <source>
        <strain evidence="1">MPL23</strain>
    </source>
</reference>
<gene>
    <name evidence="1" type="ORF">NM688_g4719</name>
</gene>
<keyword evidence="2" id="KW-1185">Reference proteome</keyword>
<accession>A0ACC1T283</accession>
<evidence type="ECO:0000313" key="1">
    <source>
        <dbReference type="EMBL" id="KAJ3551410.1"/>
    </source>
</evidence>
<comment type="caution">
    <text evidence="1">The sequence shown here is derived from an EMBL/GenBank/DDBJ whole genome shotgun (WGS) entry which is preliminary data.</text>
</comment>
<evidence type="ECO:0000313" key="2">
    <source>
        <dbReference type="Proteomes" id="UP001148662"/>
    </source>
</evidence>